<organism evidence="4 5">
    <name type="scientific">Anaeromicropila populeti</name>
    <dbReference type="NCBI Taxonomy" id="37658"/>
    <lineage>
        <taxon>Bacteria</taxon>
        <taxon>Bacillati</taxon>
        <taxon>Bacillota</taxon>
        <taxon>Clostridia</taxon>
        <taxon>Lachnospirales</taxon>
        <taxon>Lachnospiraceae</taxon>
        <taxon>Anaeromicropila</taxon>
    </lineage>
</organism>
<evidence type="ECO:0000256" key="1">
    <source>
        <dbReference type="ARBA" id="ARBA00023587"/>
    </source>
</evidence>
<reference evidence="4 5" key="1">
    <citation type="submission" date="2016-10" db="EMBL/GenBank/DDBJ databases">
        <authorList>
            <person name="de Groot N.N."/>
        </authorList>
    </citation>
    <scope>NUCLEOTIDE SEQUENCE [LARGE SCALE GENOMIC DNA]</scope>
    <source>
        <strain evidence="4 5">743A</strain>
    </source>
</reference>
<dbReference type="STRING" id="37658.SAMN05661086_02271"/>
<dbReference type="CDD" id="cd01614">
    <property type="entry name" value="EutN_CcmL"/>
    <property type="match status" value="1"/>
</dbReference>
<dbReference type="OrthoDB" id="196195at2"/>
<evidence type="ECO:0000256" key="2">
    <source>
        <dbReference type="ARBA" id="ARBA00023669"/>
    </source>
</evidence>
<dbReference type="SUPFAM" id="SSF159133">
    <property type="entry name" value="EutN/CcmL-like"/>
    <property type="match status" value="1"/>
</dbReference>
<evidence type="ECO:0000313" key="5">
    <source>
        <dbReference type="Proteomes" id="UP000199659"/>
    </source>
</evidence>
<dbReference type="Gene3D" id="2.40.50.220">
    <property type="entry name" value="EutN/Ccml"/>
    <property type="match status" value="1"/>
</dbReference>
<comment type="subcellular location">
    <subcellularLocation>
        <location evidence="1">Carboxysome</location>
    </subcellularLocation>
</comment>
<dbReference type="InterPro" id="IPR036677">
    <property type="entry name" value="EutN_CcmL_sf"/>
</dbReference>
<protein>
    <submittedName>
        <fullName evidence="4">Ethanolamine utilization protein EutN</fullName>
    </submittedName>
</protein>
<keyword evidence="5" id="KW-1185">Reference proteome</keyword>
<dbReference type="PROSITE" id="PS51932">
    <property type="entry name" value="BMV"/>
    <property type="match status" value="1"/>
</dbReference>
<evidence type="ECO:0000313" key="4">
    <source>
        <dbReference type="EMBL" id="SFR87415.1"/>
    </source>
</evidence>
<gene>
    <name evidence="4" type="ORF">SAMN05661086_02271</name>
</gene>
<sequence>MILGTVVGTVVSTRKMQSLVGYKLLMVQPLYGGEERMLVAGDTIGAGIGEMVLVTTDETTQHAIERKAPIDAFIVGIVDSPPILGK</sequence>
<dbReference type="Pfam" id="PF03319">
    <property type="entry name" value="EutN_CcmL"/>
    <property type="match status" value="1"/>
</dbReference>
<dbReference type="RefSeq" id="WP_092560832.1">
    <property type="nucleotide sequence ID" value="NZ_FOYZ01000008.1"/>
</dbReference>
<dbReference type="EMBL" id="FOYZ01000008">
    <property type="protein sequence ID" value="SFR87415.1"/>
    <property type="molecule type" value="Genomic_DNA"/>
</dbReference>
<dbReference type="GO" id="GO:0031470">
    <property type="term" value="C:carboxysome"/>
    <property type="evidence" value="ECO:0007669"/>
    <property type="project" value="UniProtKB-SubCell"/>
</dbReference>
<dbReference type="Proteomes" id="UP000199659">
    <property type="component" value="Unassembled WGS sequence"/>
</dbReference>
<name>A0A1I6K824_9FIRM</name>
<keyword evidence="3" id="KW-1283">Bacterial microcompartment</keyword>
<dbReference type="AlphaFoldDB" id="A0A1I6K824"/>
<accession>A0A1I6K824</accession>
<proteinExistence type="predicted"/>
<dbReference type="InterPro" id="IPR004992">
    <property type="entry name" value="EutN_CcmL"/>
</dbReference>
<evidence type="ECO:0000256" key="3">
    <source>
        <dbReference type="ARBA" id="ARBA00024446"/>
    </source>
</evidence>
<dbReference type="PANTHER" id="PTHR36539">
    <property type="entry name" value="ETHANOLAMINE UTILIZATION PROTEIN EUTN"/>
    <property type="match status" value="1"/>
</dbReference>
<keyword evidence="2" id="KW-1282">Carboxysome</keyword>
<dbReference type="PANTHER" id="PTHR36539:SF1">
    <property type="entry name" value="BACTERIAL MICROCOMPARTMENT SHELL VERTEX PROTEIN EUTN"/>
    <property type="match status" value="1"/>
</dbReference>